<organism evidence="1 2">
    <name type="scientific">Bicyclus anynana</name>
    <name type="common">Squinting bush brown butterfly</name>
    <dbReference type="NCBI Taxonomy" id="110368"/>
    <lineage>
        <taxon>Eukaryota</taxon>
        <taxon>Metazoa</taxon>
        <taxon>Ecdysozoa</taxon>
        <taxon>Arthropoda</taxon>
        <taxon>Hexapoda</taxon>
        <taxon>Insecta</taxon>
        <taxon>Pterygota</taxon>
        <taxon>Neoptera</taxon>
        <taxon>Endopterygota</taxon>
        <taxon>Lepidoptera</taxon>
        <taxon>Glossata</taxon>
        <taxon>Ditrysia</taxon>
        <taxon>Papilionoidea</taxon>
        <taxon>Nymphalidae</taxon>
        <taxon>Satyrinae</taxon>
        <taxon>Satyrini</taxon>
        <taxon>Mycalesina</taxon>
        <taxon>Bicyclus</taxon>
    </lineage>
</organism>
<dbReference type="Proteomes" id="UP001652582">
    <property type="component" value="Chromosome 21"/>
</dbReference>
<sequence>MFGTTKDFSQWNKSRRFVVDQTKCENHCSKSALVTDNYGTQHDLGKTHLTHFAYIIKLHVHSETSRNIAGSTRTHVRGAGAGRRATGAGGGVAFQRLSVAGIHVTGVPLDDLERAASSLIDALTLRREYMDVSYQEYPNILDYYLTHHQAPPKPDLQEEVVDLTQAVLKFDGLLHLITNFYTRRINPYFLPTTG</sequence>
<keyword evidence="1" id="KW-1185">Reference proteome</keyword>
<evidence type="ECO:0000313" key="1">
    <source>
        <dbReference type="Proteomes" id="UP001652582"/>
    </source>
</evidence>
<protein>
    <submittedName>
        <fullName evidence="2">Uncharacterized protein LOC128199290</fullName>
    </submittedName>
</protein>
<dbReference type="RefSeq" id="XP_052744159.1">
    <property type="nucleotide sequence ID" value="XM_052888199.1"/>
</dbReference>
<name>A0ABM3LYL0_BICAN</name>
<evidence type="ECO:0000313" key="2">
    <source>
        <dbReference type="RefSeq" id="XP_052744159.1"/>
    </source>
</evidence>
<dbReference type="GeneID" id="128199290"/>
<proteinExistence type="predicted"/>
<reference evidence="2" key="1">
    <citation type="submission" date="2025-08" db="UniProtKB">
        <authorList>
            <consortium name="RefSeq"/>
        </authorList>
    </citation>
    <scope>IDENTIFICATION</scope>
</reference>
<accession>A0ABM3LYL0</accession>
<gene>
    <name evidence="2" type="primary">LOC128199290</name>
</gene>